<dbReference type="InterPro" id="IPR038199">
    <property type="entry name" value="DGK_typeI_N_sf"/>
</dbReference>
<reference evidence="2 3" key="1">
    <citation type="journal article" date="2021" name="BMC Biol.">
        <title>Horizontally acquired antibacterial genes associated with adaptive radiation of ladybird beetles.</title>
        <authorList>
            <person name="Li H.S."/>
            <person name="Tang X.F."/>
            <person name="Huang Y.H."/>
            <person name="Xu Z.Y."/>
            <person name="Chen M.L."/>
            <person name="Du X.Y."/>
            <person name="Qiu B.Y."/>
            <person name="Chen P.T."/>
            <person name="Zhang W."/>
            <person name="Slipinski A."/>
            <person name="Escalona H.E."/>
            <person name="Waterhouse R.M."/>
            <person name="Zwick A."/>
            <person name="Pang H."/>
        </authorList>
    </citation>
    <scope>NUCLEOTIDE SEQUENCE [LARGE SCALE GENOMIC DNA]</scope>
    <source>
        <strain evidence="2">SYSU2018</strain>
    </source>
</reference>
<evidence type="ECO:0000259" key="1">
    <source>
        <dbReference type="Pfam" id="PF14513"/>
    </source>
</evidence>
<feature type="non-terminal residue" evidence="2">
    <location>
        <position position="1"/>
    </location>
</feature>
<keyword evidence="3" id="KW-1185">Reference proteome</keyword>
<feature type="domain" description="Diacylglycerol kinase type I N-terminal" evidence="1">
    <location>
        <begin position="2"/>
        <end position="51"/>
    </location>
</feature>
<name>A0ABD2PBF2_9CUCU</name>
<proteinExistence type="predicted"/>
<dbReference type="AlphaFoldDB" id="A0ABD2PBF2"/>
<dbReference type="Proteomes" id="UP001516400">
    <property type="component" value="Unassembled WGS sequence"/>
</dbReference>
<protein>
    <recommendedName>
        <fullName evidence="1">Diacylglycerol kinase type I N-terminal domain-containing protein</fullName>
    </recommendedName>
</protein>
<dbReference type="Gene3D" id="1.10.238.110">
    <property type="entry name" value="Diacylglycerol kinase alpha"/>
    <property type="match status" value="1"/>
</dbReference>
<accession>A0ABD2PBF2</accession>
<evidence type="ECO:0000313" key="2">
    <source>
        <dbReference type="EMBL" id="KAL3288083.1"/>
    </source>
</evidence>
<comment type="caution">
    <text evidence="2">The sequence shown here is derived from an EMBL/GenBank/DDBJ whole genome shotgun (WGS) entry which is preliminary data.</text>
</comment>
<evidence type="ECO:0000313" key="3">
    <source>
        <dbReference type="Proteomes" id="UP001516400"/>
    </source>
</evidence>
<dbReference type="InterPro" id="IPR029477">
    <property type="entry name" value="DAG_kinase_typeI_N"/>
</dbReference>
<dbReference type="InterPro" id="IPR011992">
    <property type="entry name" value="EF-hand-dom_pair"/>
</dbReference>
<dbReference type="Pfam" id="PF14513">
    <property type="entry name" value="DAG_kinase_N"/>
    <property type="match status" value="1"/>
</dbReference>
<dbReference type="EMBL" id="JABFTP020000185">
    <property type="protein sequence ID" value="KAL3288083.1"/>
    <property type="molecule type" value="Genomic_DNA"/>
</dbReference>
<organism evidence="2 3">
    <name type="scientific">Cryptolaemus montrouzieri</name>
    <dbReference type="NCBI Taxonomy" id="559131"/>
    <lineage>
        <taxon>Eukaryota</taxon>
        <taxon>Metazoa</taxon>
        <taxon>Ecdysozoa</taxon>
        <taxon>Arthropoda</taxon>
        <taxon>Hexapoda</taxon>
        <taxon>Insecta</taxon>
        <taxon>Pterygota</taxon>
        <taxon>Neoptera</taxon>
        <taxon>Endopterygota</taxon>
        <taxon>Coleoptera</taxon>
        <taxon>Polyphaga</taxon>
        <taxon>Cucujiformia</taxon>
        <taxon>Coccinelloidea</taxon>
        <taxon>Coccinellidae</taxon>
        <taxon>Scymninae</taxon>
        <taxon>Scymnini</taxon>
        <taxon>Cryptolaemus</taxon>
    </lineage>
</organism>
<sequence>DIDLECFRKFLDNFLEVHTPDELCRHLFLSFVKGVSIEGKTFKEMTVLSSTTACAPITSHTKGKTLF</sequence>
<dbReference type="SUPFAM" id="SSF47473">
    <property type="entry name" value="EF-hand"/>
    <property type="match status" value="1"/>
</dbReference>
<gene>
    <name evidence="2" type="ORF">HHI36_002534</name>
</gene>